<accession>A0A1C3NTI9</accession>
<dbReference type="Proteomes" id="UP000199013">
    <property type="component" value="Unassembled WGS sequence"/>
</dbReference>
<name>A0A1C3NTI9_9ACTN</name>
<dbReference type="EMBL" id="FLUV01000180">
    <property type="protein sequence ID" value="SBW17937.1"/>
    <property type="molecule type" value="Genomic_DNA"/>
</dbReference>
<keyword evidence="1" id="KW-1133">Transmembrane helix</keyword>
<keyword evidence="1" id="KW-0812">Transmembrane</keyword>
<reference evidence="3" key="1">
    <citation type="submission" date="2016-02" db="EMBL/GenBank/DDBJ databases">
        <authorList>
            <person name="Wibberg D."/>
        </authorList>
    </citation>
    <scope>NUCLEOTIDE SEQUENCE [LARGE SCALE GENOMIC DNA]</scope>
</reference>
<gene>
    <name evidence="2" type="ORF">FDG2_0435</name>
</gene>
<evidence type="ECO:0000256" key="1">
    <source>
        <dbReference type="SAM" id="Phobius"/>
    </source>
</evidence>
<evidence type="ECO:0000313" key="3">
    <source>
        <dbReference type="Proteomes" id="UP000199013"/>
    </source>
</evidence>
<dbReference type="AlphaFoldDB" id="A0A1C3NTI9"/>
<feature type="transmembrane region" description="Helical" evidence="1">
    <location>
        <begin position="6"/>
        <end position="28"/>
    </location>
</feature>
<sequence>MSTVLDLAVVFTVFAAAIATAAALRGLLLKPRHRGGRR</sequence>
<protein>
    <submittedName>
        <fullName evidence="2">Putative membrane protein</fullName>
    </submittedName>
</protein>
<keyword evidence="3" id="KW-1185">Reference proteome</keyword>
<proteinExistence type="predicted"/>
<organism evidence="2 3">
    <name type="scientific">Candidatus Protofrankia californiensis</name>
    <dbReference type="NCBI Taxonomy" id="1839754"/>
    <lineage>
        <taxon>Bacteria</taxon>
        <taxon>Bacillati</taxon>
        <taxon>Actinomycetota</taxon>
        <taxon>Actinomycetes</taxon>
        <taxon>Frankiales</taxon>
        <taxon>Frankiaceae</taxon>
        <taxon>Protofrankia</taxon>
    </lineage>
</organism>
<keyword evidence="1" id="KW-0472">Membrane</keyword>
<evidence type="ECO:0000313" key="2">
    <source>
        <dbReference type="EMBL" id="SBW17937.1"/>
    </source>
</evidence>